<dbReference type="STRING" id="303698.A0A1V6T1E8"/>
<dbReference type="Pfam" id="PF13921">
    <property type="entry name" value="Myb_DNA-bind_6"/>
    <property type="match status" value="1"/>
</dbReference>
<feature type="region of interest" description="Disordered" evidence="1">
    <location>
        <begin position="161"/>
        <end position="196"/>
    </location>
</feature>
<accession>A0A1V6T1E8</accession>
<dbReference type="OrthoDB" id="2143914at2759"/>
<feature type="compositionally biased region" description="Low complexity" evidence="1">
    <location>
        <begin position="79"/>
        <end position="91"/>
    </location>
</feature>
<reference evidence="4" key="1">
    <citation type="journal article" date="2017" name="Nat. Microbiol.">
        <title>Global analysis of biosynthetic gene clusters reveals vast potential of secondary metabolite production in Penicillium species.</title>
        <authorList>
            <person name="Nielsen J.C."/>
            <person name="Grijseels S."/>
            <person name="Prigent S."/>
            <person name="Ji B."/>
            <person name="Dainat J."/>
            <person name="Nielsen K.F."/>
            <person name="Frisvad J.C."/>
            <person name="Workman M."/>
            <person name="Nielsen J."/>
        </authorList>
    </citation>
    <scope>NUCLEOTIDE SEQUENCE [LARGE SCALE GENOMIC DNA]</scope>
    <source>
        <strain evidence="4">IBT 24891</strain>
    </source>
</reference>
<dbReference type="InterPro" id="IPR009057">
    <property type="entry name" value="Homeodomain-like_sf"/>
</dbReference>
<feature type="domain" description="Myb-like" evidence="2">
    <location>
        <begin position="265"/>
        <end position="312"/>
    </location>
</feature>
<dbReference type="EMBL" id="MLKD01000014">
    <property type="protein sequence ID" value="OQE20006.1"/>
    <property type="molecule type" value="Genomic_DNA"/>
</dbReference>
<evidence type="ECO:0000256" key="1">
    <source>
        <dbReference type="SAM" id="MobiDB-lite"/>
    </source>
</evidence>
<sequence>MSVTLADSYRGHAINFPSAAKYDDHGLMNYDSSESELRDKLSGAVYGTDNIPPLYNGQPPTTDSILPPPISQTRDDTSTHSIYSSSTSQQLPQPPQYGYDISGSHTSPRSQFRPRHPRNDSHLQPHFPALASLLVDNNSSVAATSILLDPSLHQSHSSIFESTMNHNPLPKTPLPEKHHHTLPQSGDSDNLDDSLARQARPPNLVGHMGMPSPAPRPKAPKTRFTAAEDALLVHLKEDKNLTWLQIQDFFPGRTHNTLQVRYCQRLKTKDVSWTEEKVQRLKRAMAQYEQDRWRIISSKVGKGFGPEACRERAALFGGSPSRGL</sequence>
<evidence type="ECO:0000313" key="4">
    <source>
        <dbReference type="Proteomes" id="UP000191285"/>
    </source>
</evidence>
<proteinExistence type="predicted"/>
<dbReference type="CDD" id="cd00167">
    <property type="entry name" value="SANT"/>
    <property type="match status" value="1"/>
</dbReference>
<dbReference type="SMART" id="SM00717">
    <property type="entry name" value="SANT"/>
    <property type="match status" value="2"/>
</dbReference>
<keyword evidence="4" id="KW-1185">Reference proteome</keyword>
<name>A0A1V6T1E8_9EURO</name>
<evidence type="ECO:0000313" key="3">
    <source>
        <dbReference type="EMBL" id="OQE20006.1"/>
    </source>
</evidence>
<feature type="region of interest" description="Disordered" evidence="1">
    <location>
        <begin position="201"/>
        <end position="220"/>
    </location>
</feature>
<protein>
    <recommendedName>
        <fullName evidence="2">Myb-like domain-containing protein</fullName>
    </recommendedName>
</protein>
<dbReference type="InterPro" id="IPR001005">
    <property type="entry name" value="SANT/Myb"/>
</dbReference>
<organism evidence="3 4">
    <name type="scientific">Penicillium steckii</name>
    <dbReference type="NCBI Taxonomy" id="303698"/>
    <lineage>
        <taxon>Eukaryota</taxon>
        <taxon>Fungi</taxon>
        <taxon>Dikarya</taxon>
        <taxon>Ascomycota</taxon>
        <taxon>Pezizomycotina</taxon>
        <taxon>Eurotiomycetes</taxon>
        <taxon>Eurotiomycetidae</taxon>
        <taxon>Eurotiales</taxon>
        <taxon>Aspergillaceae</taxon>
        <taxon>Penicillium</taxon>
    </lineage>
</organism>
<dbReference type="AlphaFoldDB" id="A0A1V6T1E8"/>
<dbReference type="Proteomes" id="UP000191285">
    <property type="component" value="Unassembled WGS sequence"/>
</dbReference>
<gene>
    <name evidence="3" type="ORF">PENSTE_c014G06478</name>
</gene>
<comment type="caution">
    <text evidence="3">The sequence shown here is derived from an EMBL/GenBank/DDBJ whole genome shotgun (WGS) entry which is preliminary data.</text>
</comment>
<feature type="region of interest" description="Disordered" evidence="1">
    <location>
        <begin position="44"/>
        <end position="124"/>
    </location>
</feature>
<dbReference type="Gene3D" id="1.10.10.60">
    <property type="entry name" value="Homeodomain-like"/>
    <property type="match status" value="2"/>
</dbReference>
<evidence type="ECO:0000259" key="2">
    <source>
        <dbReference type="PROSITE" id="PS50090"/>
    </source>
</evidence>
<dbReference type="SUPFAM" id="SSF46689">
    <property type="entry name" value="Homeodomain-like"/>
    <property type="match status" value="2"/>
</dbReference>
<dbReference type="PROSITE" id="PS50090">
    <property type="entry name" value="MYB_LIKE"/>
    <property type="match status" value="1"/>
</dbReference>